<keyword evidence="4 7" id="KW-0812">Transmembrane</keyword>
<dbReference type="Proteomes" id="UP001239085">
    <property type="component" value="Unassembled WGS sequence"/>
</dbReference>
<evidence type="ECO:0000256" key="1">
    <source>
        <dbReference type="ARBA" id="ARBA00004651"/>
    </source>
</evidence>
<keyword evidence="2 7" id="KW-0813">Transport</keyword>
<keyword evidence="11" id="KW-1185">Reference proteome</keyword>
<organism evidence="10 11">
    <name type="scientific">Microbacterium murale</name>
    <dbReference type="NCBI Taxonomy" id="1081040"/>
    <lineage>
        <taxon>Bacteria</taxon>
        <taxon>Bacillati</taxon>
        <taxon>Actinomycetota</taxon>
        <taxon>Actinomycetes</taxon>
        <taxon>Micrococcales</taxon>
        <taxon>Microbacteriaceae</taxon>
        <taxon>Microbacterium</taxon>
    </lineage>
</organism>
<feature type="transmembrane region" description="Helical" evidence="7">
    <location>
        <begin position="91"/>
        <end position="114"/>
    </location>
</feature>
<feature type="domain" description="ABC transmembrane type-1" evidence="9">
    <location>
        <begin position="91"/>
        <end position="289"/>
    </location>
</feature>
<keyword evidence="6 7" id="KW-0472">Membrane</keyword>
<reference evidence="10 11" key="1">
    <citation type="submission" date="2023-07" db="EMBL/GenBank/DDBJ databases">
        <title>Comparative genomics of wheat-associated soil bacteria to identify genetic determinants of phenazine resistance.</title>
        <authorList>
            <person name="Mouncey N."/>
        </authorList>
    </citation>
    <scope>NUCLEOTIDE SEQUENCE [LARGE SCALE GENOMIC DNA]</scope>
    <source>
        <strain evidence="10 11">W2I7</strain>
    </source>
</reference>
<gene>
    <name evidence="10" type="ORF">QFZ46_001983</name>
</gene>
<dbReference type="CDD" id="cd06261">
    <property type="entry name" value="TM_PBP2"/>
    <property type="match status" value="1"/>
</dbReference>
<dbReference type="EMBL" id="JAUSXK010000001">
    <property type="protein sequence ID" value="MDQ0643823.1"/>
    <property type="molecule type" value="Genomic_DNA"/>
</dbReference>
<feature type="transmembrane region" description="Helical" evidence="7">
    <location>
        <begin position="159"/>
        <end position="180"/>
    </location>
</feature>
<evidence type="ECO:0000313" key="11">
    <source>
        <dbReference type="Proteomes" id="UP001239085"/>
    </source>
</evidence>
<comment type="similarity">
    <text evidence="7">Belongs to the binding-protein-dependent transport system permease family.</text>
</comment>
<evidence type="ECO:0000259" key="9">
    <source>
        <dbReference type="PROSITE" id="PS50928"/>
    </source>
</evidence>
<dbReference type="InterPro" id="IPR000515">
    <property type="entry name" value="MetI-like"/>
</dbReference>
<evidence type="ECO:0000256" key="6">
    <source>
        <dbReference type="ARBA" id="ARBA00023136"/>
    </source>
</evidence>
<proteinExistence type="inferred from homology"/>
<evidence type="ECO:0000256" key="4">
    <source>
        <dbReference type="ARBA" id="ARBA00022692"/>
    </source>
</evidence>
<evidence type="ECO:0000256" key="5">
    <source>
        <dbReference type="ARBA" id="ARBA00022989"/>
    </source>
</evidence>
<dbReference type="Pfam" id="PF00528">
    <property type="entry name" value="BPD_transp_1"/>
    <property type="match status" value="1"/>
</dbReference>
<accession>A0ABU0P939</accession>
<feature type="transmembrane region" description="Helical" evidence="7">
    <location>
        <begin position="126"/>
        <end position="147"/>
    </location>
</feature>
<protein>
    <submittedName>
        <fullName evidence="10">Multiple sugar transport system permease protein</fullName>
    </submittedName>
</protein>
<keyword evidence="5 7" id="KW-1133">Transmembrane helix</keyword>
<dbReference type="PANTHER" id="PTHR43744:SF12">
    <property type="entry name" value="ABC TRANSPORTER PERMEASE PROTEIN MG189-RELATED"/>
    <property type="match status" value="1"/>
</dbReference>
<name>A0ABU0P939_9MICO</name>
<evidence type="ECO:0000256" key="3">
    <source>
        <dbReference type="ARBA" id="ARBA00022475"/>
    </source>
</evidence>
<evidence type="ECO:0000256" key="8">
    <source>
        <dbReference type="SAM" id="MobiDB-lite"/>
    </source>
</evidence>
<dbReference type="PANTHER" id="PTHR43744">
    <property type="entry name" value="ABC TRANSPORTER PERMEASE PROTEIN MG189-RELATED-RELATED"/>
    <property type="match status" value="1"/>
</dbReference>
<evidence type="ECO:0000256" key="7">
    <source>
        <dbReference type="RuleBase" id="RU363032"/>
    </source>
</evidence>
<comment type="caution">
    <text evidence="10">The sequence shown here is derived from an EMBL/GenBank/DDBJ whole genome shotgun (WGS) entry which is preliminary data.</text>
</comment>
<evidence type="ECO:0000313" key="10">
    <source>
        <dbReference type="EMBL" id="MDQ0643823.1"/>
    </source>
</evidence>
<feature type="transmembrane region" description="Helical" evidence="7">
    <location>
        <begin position="201"/>
        <end position="226"/>
    </location>
</feature>
<dbReference type="PROSITE" id="PS50928">
    <property type="entry name" value="ABC_TM1"/>
    <property type="match status" value="1"/>
</dbReference>
<sequence>MTDTLSPAVPDVTASAPAPQPTRRRPSLRLGTHLFLLILLVAFLAPVAWAIVSSFKQPNDIIRDPLGFDVSTFTLDNFTAMFQDVPIAHGFLNTAIVLVIKGGITLFFAPLAAFAFAKYEFIGKNLIFGAVLITLMLPTIVLIIPLLLEMKTLGWVNTYQALILPGAVDAFAIFWMRQVISAVPDELLDAARVDGCSEFGIFWRVVVPVIRPGLAGLAVLTIMNIYNDFVWPVIVASSERMATLQVVLSTLAQNITGNRIGADYATVTGELLAASSIALIPLLVLFIVLQRHFINGILAGSVKG</sequence>
<dbReference type="RefSeq" id="WP_307360932.1">
    <property type="nucleotide sequence ID" value="NZ_JAUSXK010000001.1"/>
</dbReference>
<evidence type="ECO:0000256" key="2">
    <source>
        <dbReference type="ARBA" id="ARBA00022448"/>
    </source>
</evidence>
<feature type="transmembrane region" description="Helical" evidence="7">
    <location>
        <begin position="33"/>
        <end position="52"/>
    </location>
</feature>
<dbReference type="Gene3D" id="1.10.3720.10">
    <property type="entry name" value="MetI-like"/>
    <property type="match status" value="1"/>
</dbReference>
<keyword evidence="3" id="KW-1003">Cell membrane</keyword>
<keyword evidence="10" id="KW-0762">Sugar transport</keyword>
<comment type="subcellular location">
    <subcellularLocation>
        <location evidence="1 7">Cell membrane</location>
        <topology evidence="1 7">Multi-pass membrane protein</topology>
    </subcellularLocation>
</comment>
<feature type="transmembrane region" description="Helical" evidence="7">
    <location>
        <begin position="271"/>
        <end position="289"/>
    </location>
</feature>
<dbReference type="InterPro" id="IPR035906">
    <property type="entry name" value="MetI-like_sf"/>
</dbReference>
<feature type="region of interest" description="Disordered" evidence="8">
    <location>
        <begin position="1"/>
        <end position="24"/>
    </location>
</feature>
<dbReference type="SUPFAM" id="SSF161098">
    <property type="entry name" value="MetI-like"/>
    <property type="match status" value="1"/>
</dbReference>